<evidence type="ECO:0000256" key="4">
    <source>
        <dbReference type="ARBA" id="ARBA00022723"/>
    </source>
</evidence>
<reference evidence="10 11" key="1">
    <citation type="journal article" date="2016" name="Nat. Commun.">
        <title>Thousands of microbial genomes shed light on interconnected biogeochemical processes in an aquifer system.</title>
        <authorList>
            <person name="Anantharaman K."/>
            <person name="Brown C.T."/>
            <person name="Hug L.A."/>
            <person name="Sharon I."/>
            <person name="Castelle C.J."/>
            <person name="Probst A.J."/>
            <person name="Thomas B.C."/>
            <person name="Singh A."/>
            <person name="Wilkins M.J."/>
            <person name="Karaoz U."/>
            <person name="Brodie E.L."/>
            <person name="Williams K.H."/>
            <person name="Hubbard S.S."/>
            <person name="Banfield J.F."/>
        </authorList>
    </citation>
    <scope>NUCLEOTIDE SEQUENCE [LARGE SCALE GENOMIC DNA]</scope>
</reference>
<sequence>MCRFCFFDPKNTAIGIAHAGWRGTLKKIAGKTVFKMQKEHGTNPSDLVVGIGPCICVKHYEVDEAVLPGAKGNFDLRMANKIQLVEAGVDEKNIEIMPYCTYERTDLFYSYRAEGATGRIATGILITG</sequence>
<dbReference type="Pfam" id="PF02578">
    <property type="entry name" value="Cu-oxidase_4"/>
    <property type="match status" value="1"/>
</dbReference>
<dbReference type="Proteomes" id="UP000178870">
    <property type="component" value="Unassembled WGS sequence"/>
</dbReference>
<dbReference type="AlphaFoldDB" id="A0A1F7Z071"/>
<keyword evidence="5" id="KW-0378">Hydrolase</keyword>
<dbReference type="Gene3D" id="3.60.140.10">
    <property type="entry name" value="CNF1/YfiH-like putative cysteine hydrolases"/>
    <property type="match status" value="1"/>
</dbReference>
<dbReference type="InterPro" id="IPR003730">
    <property type="entry name" value="Cu_polyphenol_OxRdtase"/>
</dbReference>
<dbReference type="InterPro" id="IPR011324">
    <property type="entry name" value="Cytotoxic_necrot_fac-like_cat"/>
</dbReference>
<dbReference type="SUPFAM" id="SSF64438">
    <property type="entry name" value="CNF1/YfiH-like putative cysteine hydrolases"/>
    <property type="match status" value="1"/>
</dbReference>
<dbReference type="PANTHER" id="PTHR30616:SF2">
    <property type="entry name" value="PURINE NUCLEOSIDE PHOSPHORYLASE LACC1"/>
    <property type="match status" value="1"/>
</dbReference>
<keyword evidence="6" id="KW-0862">Zinc</keyword>
<comment type="similarity">
    <text evidence="2">Belongs to the purine nucleoside phosphorylase YfiH/LACC1 family.</text>
</comment>
<dbReference type="CDD" id="cd16833">
    <property type="entry name" value="YfiH"/>
    <property type="match status" value="1"/>
</dbReference>
<evidence type="ECO:0000313" key="10">
    <source>
        <dbReference type="EMBL" id="OGM32951.1"/>
    </source>
</evidence>
<keyword evidence="4" id="KW-0479">Metal-binding</keyword>
<comment type="caution">
    <text evidence="10">The sequence shown here is derived from an EMBL/GenBank/DDBJ whole genome shotgun (WGS) entry which is preliminary data.</text>
</comment>
<evidence type="ECO:0000256" key="7">
    <source>
        <dbReference type="ARBA" id="ARBA00047989"/>
    </source>
</evidence>
<organism evidence="10 11">
    <name type="scientific">Candidatus Woesebacteria bacterium RIFCSPHIGHO2_01_FULL_44_21</name>
    <dbReference type="NCBI Taxonomy" id="1802503"/>
    <lineage>
        <taxon>Bacteria</taxon>
        <taxon>Candidatus Woeseibacteriota</taxon>
    </lineage>
</organism>
<evidence type="ECO:0000313" key="11">
    <source>
        <dbReference type="Proteomes" id="UP000178870"/>
    </source>
</evidence>
<evidence type="ECO:0000256" key="6">
    <source>
        <dbReference type="ARBA" id="ARBA00022833"/>
    </source>
</evidence>
<dbReference type="EMBL" id="MGGP01000011">
    <property type="protein sequence ID" value="OGM32951.1"/>
    <property type="molecule type" value="Genomic_DNA"/>
</dbReference>
<evidence type="ECO:0000256" key="1">
    <source>
        <dbReference type="ARBA" id="ARBA00000553"/>
    </source>
</evidence>
<evidence type="ECO:0000256" key="3">
    <source>
        <dbReference type="ARBA" id="ARBA00022679"/>
    </source>
</evidence>
<comment type="catalytic activity">
    <reaction evidence="7">
        <text>adenosine + H2O + H(+) = inosine + NH4(+)</text>
        <dbReference type="Rhea" id="RHEA:24408"/>
        <dbReference type="ChEBI" id="CHEBI:15377"/>
        <dbReference type="ChEBI" id="CHEBI:15378"/>
        <dbReference type="ChEBI" id="CHEBI:16335"/>
        <dbReference type="ChEBI" id="CHEBI:17596"/>
        <dbReference type="ChEBI" id="CHEBI:28938"/>
        <dbReference type="EC" id="3.5.4.4"/>
    </reaction>
    <physiologicalReaction direction="left-to-right" evidence="7">
        <dbReference type="Rhea" id="RHEA:24409"/>
    </physiologicalReaction>
</comment>
<dbReference type="GO" id="GO:0017061">
    <property type="term" value="F:S-methyl-5-thioadenosine phosphorylase activity"/>
    <property type="evidence" value="ECO:0007669"/>
    <property type="project" value="UniProtKB-EC"/>
</dbReference>
<evidence type="ECO:0000256" key="5">
    <source>
        <dbReference type="ARBA" id="ARBA00022801"/>
    </source>
</evidence>
<name>A0A1F7Z071_9BACT</name>
<comment type="catalytic activity">
    <reaction evidence="1">
        <text>inosine + phosphate = alpha-D-ribose 1-phosphate + hypoxanthine</text>
        <dbReference type="Rhea" id="RHEA:27646"/>
        <dbReference type="ChEBI" id="CHEBI:17368"/>
        <dbReference type="ChEBI" id="CHEBI:17596"/>
        <dbReference type="ChEBI" id="CHEBI:43474"/>
        <dbReference type="ChEBI" id="CHEBI:57720"/>
        <dbReference type="EC" id="2.4.2.1"/>
    </reaction>
    <physiologicalReaction direction="left-to-right" evidence="1">
        <dbReference type="Rhea" id="RHEA:27647"/>
    </physiologicalReaction>
</comment>
<evidence type="ECO:0000256" key="2">
    <source>
        <dbReference type="ARBA" id="ARBA00007353"/>
    </source>
</evidence>
<protein>
    <recommendedName>
        <fullName evidence="12">Purine nucleoside phosphorylase</fullName>
    </recommendedName>
</protein>
<dbReference type="PANTHER" id="PTHR30616">
    <property type="entry name" value="UNCHARACTERIZED PROTEIN YFIH"/>
    <property type="match status" value="1"/>
</dbReference>
<evidence type="ECO:0000256" key="9">
    <source>
        <dbReference type="ARBA" id="ARBA00049893"/>
    </source>
</evidence>
<proteinExistence type="inferred from homology"/>
<keyword evidence="3" id="KW-0808">Transferase</keyword>
<evidence type="ECO:0000256" key="8">
    <source>
        <dbReference type="ARBA" id="ARBA00048968"/>
    </source>
</evidence>
<comment type="catalytic activity">
    <reaction evidence="9">
        <text>S-methyl-5'-thioadenosine + phosphate = 5-(methylsulfanyl)-alpha-D-ribose 1-phosphate + adenine</text>
        <dbReference type="Rhea" id="RHEA:11852"/>
        <dbReference type="ChEBI" id="CHEBI:16708"/>
        <dbReference type="ChEBI" id="CHEBI:17509"/>
        <dbReference type="ChEBI" id="CHEBI:43474"/>
        <dbReference type="ChEBI" id="CHEBI:58533"/>
        <dbReference type="EC" id="2.4.2.28"/>
    </reaction>
    <physiologicalReaction direction="left-to-right" evidence="9">
        <dbReference type="Rhea" id="RHEA:11853"/>
    </physiologicalReaction>
</comment>
<gene>
    <name evidence="10" type="ORF">A2803_05150</name>
</gene>
<comment type="catalytic activity">
    <reaction evidence="8">
        <text>adenosine + phosphate = alpha-D-ribose 1-phosphate + adenine</text>
        <dbReference type="Rhea" id="RHEA:27642"/>
        <dbReference type="ChEBI" id="CHEBI:16335"/>
        <dbReference type="ChEBI" id="CHEBI:16708"/>
        <dbReference type="ChEBI" id="CHEBI:43474"/>
        <dbReference type="ChEBI" id="CHEBI:57720"/>
        <dbReference type="EC" id="2.4.2.1"/>
    </reaction>
    <physiologicalReaction direction="left-to-right" evidence="8">
        <dbReference type="Rhea" id="RHEA:27643"/>
    </physiologicalReaction>
</comment>
<dbReference type="InterPro" id="IPR038371">
    <property type="entry name" value="Cu_polyphenol_OxRdtase_sf"/>
</dbReference>
<dbReference type="GO" id="GO:0016787">
    <property type="term" value="F:hydrolase activity"/>
    <property type="evidence" value="ECO:0007669"/>
    <property type="project" value="UniProtKB-KW"/>
</dbReference>
<dbReference type="GO" id="GO:0005507">
    <property type="term" value="F:copper ion binding"/>
    <property type="evidence" value="ECO:0007669"/>
    <property type="project" value="TreeGrafter"/>
</dbReference>
<evidence type="ECO:0008006" key="12">
    <source>
        <dbReference type="Google" id="ProtNLM"/>
    </source>
</evidence>
<accession>A0A1F7Z071</accession>